<dbReference type="SUPFAM" id="SSF48452">
    <property type="entry name" value="TPR-like"/>
    <property type="match status" value="2"/>
</dbReference>
<dbReference type="STRING" id="1183438.GKIL_0852"/>
<evidence type="ECO:0000256" key="2">
    <source>
        <dbReference type="ARBA" id="ARBA00022803"/>
    </source>
</evidence>
<dbReference type="eggNOG" id="COG5616">
    <property type="taxonomic scope" value="Bacteria"/>
</dbReference>
<dbReference type="RefSeq" id="WP_023172153.1">
    <property type="nucleotide sequence ID" value="NC_022600.1"/>
</dbReference>
<evidence type="ECO:0000256" key="3">
    <source>
        <dbReference type="PROSITE-ProRule" id="PRU00339"/>
    </source>
</evidence>
<dbReference type="InterPro" id="IPR011990">
    <property type="entry name" value="TPR-like_helical_dom_sf"/>
</dbReference>
<dbReference type="KEGG" id="glj:GKIL_0852"/>
<feature type="repeat" description="TPR" evidence="3">
    <location>
        <begin position="401"/>
        <end position="434"/>
    </location>
</feature>
<reference evidence="4 5" key="1">
    <citation type="journal article" date="2013" name="PLoS ONE">
        <title>Cultivation and Complete Genome Sequencing of Gloeobacter kilaueensis sp. nov., from a Lava Cave in Kilauea Caldera, Hawai'i.</title>
        <authorList>
            <person name="Saw J.H."/>
            <person name="Schatz M."/>
            <person name="Brown M.V."/>
            <person name="Kunkel D.D."/>
            <person name="Foster J.S."/>
            <person name="Shick H."/>
            <person name="Christensen S."/>
            <person name="Hou S."/>
            <person name="Wan X."/>
            <person name="Donachie S.P."/>
        </authorList>
    </citation>
    <scope>NUCLEOTIDE SEQUENCE [LARGE SCALE GENOMIC DNA]</scope>
    <source>
        <strain evidence="5">JS</strain>
    </source>
</reference>
<dbReference type="Pfam" id="PF13432">
    <property type="entry name" value="TPR_16"/>
    <property type="match status" value="1"/>
</dbReference>
<protein>
    <submittedName>
        <fullName evidence="4">Cellulose synthase subunit BcsC</fullName>
    </submittedName>
</protein>
<keyword evidence="5" id="KW-1185">Reference proteome</keyword>
<evidence type="ECO:0000256" key="1">
    <source>
        <dbReference type="ARBA" id="ARBA00022737"/>
    </source>
</evidence>
<feature type="repeat" description="TPR" evidence="3">
    <location>
        <begin position="694"/>
        <end position="727"/>
    </location>
</feature>
<dbReference type="PROSITE" id="PS50005">
    <property type="entry name" value="TPR"/>
    <property type="match status" value="3"/>
</dbReference>
<evidence type="ECO:0000313" key="5">
    <source>
        <dbReference type="Proteomes" id="UP000017396"/>
    </source>
</evidence>
<dbReference type="Proteomes" id="UP000017396">
    <property type="component" value="Chromosome"/>
</dbReference>
<dbReference type="PANTHER" id="PTHR45586">
    <property type="entry name" value="TPR REPEAT-CONTAINING PROTEIN PA4667"/>
    <property type="match status" value="1"/>
</dbReference>
<dbReference type="HOGENOM" id="CLU_357804_0_0_3"/>
<dbReference type="InterPro" id="IPR051012">
    <property type="entry name" value="CellSynth/LPSAsmb/PSIAsmb"/>
</dbReference>
<dbReference type="Pfam" id="PF14559">
    <property type="entry name" value="TPR_19"/>
    <property type="match status" value="2"/>
</dbReference>
<dbReference type="OrthoDB" id="292252at2"/>
<dbReference type="PANTHER" id="PTHR45586:SF1">
    <property type="entry name" value="LIPOPOLYSACCHARIDE ASSEMBLY PROTEIN B"/>
    <property type="match status" value="1"/>
</dbReference>
<feature type="repeat" description="TPR" evidence="3">
    <location>
        <begin position="469"/>
        <end position="502"/>
    </location>
</feature>
<name>U5QE00_GLOK1</name>
<dbReference type="EMBL" id="CP003587">
    <property type="protein sequence ID" value="AGY57098.1"/>
    <property type="molecule type" value="Genomic_DNA"/>
</dbReference>
<dbReference type="Pfam" id="PF13176">
    <property type="entry name" value="TPR_7"/>
    <property type="match status" value="1"/>
</dbReference>
<keyword evidence="2 3" id="KW-0802">TPR repeat</keyword>
<organism evidence="4 5">
    <name type="scientific">Gloeobacter kilaueensis (strain ATCC BAA-2537 / CCAP 1431/1 / ULC 316 / JS1)</name>
    <dbReference type="NCBI Taxonomy" id="1183438"/>
    <lineage>
        <taxon>Bacteria</taxon>
        <taxon>Bacillati</taxon>
        <taxon>Cyanobacteriota</taxon>
        <taxon>Cyanophyceae</taxon>
        <taxon>Gloeobacterales</taxon>
        <taxon>Gloeobacteraceae</taxon>
        <taxon>Gloeobacter</taxon>
    </lineage>
</organism>
<gene>
    <name evidence="4" type="ORF">GKIL_0852</name>
</gene>
<accession>U5QE00</accession>
<evidence type="ECO:0000313" key="4">
    <source>
        <dbReference type="EMBL" id="AGY57098.1"/>
    </source>
</evidence>
<proteinExistence type="predicted"/>
<dbReference type="Gene3D" id="1.25.40.10">
    <property type="entry name" value="Tetratricopeptide repeat domain"/>
    <property type="match status" value="2"/>
</dbReference>
<sequence length="782" mass="88396">MAKLLPAFEVGQGKQLPVFSALVRRQVPQVAVAYAGVGWGLVQFVDWLTNRYALSSSLTDFVAYLVVLFVPTMLILAYCRGGEEEHWTWWEKIGVPVNLLVAAVVLWANFQGKELGSINQTVTIQDSSGRTVQREVPKSAFRKRLALAYFENASSDKNLDWLRQGIAIALQTDLSQDLYLSVQDSYDYSEKLKEVGFSYKDPLPLGLERRIANYYGLNYIVTGTFSKKAEEYIVRVDLYDAARVKRLTRRTYKGPDLFDLLDDLSVQLKRDVEVPEQHIQDITDFPVTEVLTRSLPAFEHYTRAKNLREFDGDYSGAMTQLDQAIAADPSFAMAHLEQVESALLAGHPEKSERAYQQAEHYAFKLTERSQFILKSGNWVNGRSEEADRAAQQWAALYPDDLKAQLTLAKHYLDNNQWPKAIDAFRRMIELDPGEAHYLSKIAEAQLRLGRTSDAIATFQQYGEQSNDRPGAYEEIADIYRTIGQFDRARSYYRQAAAINTDDLSPLIELATTDMLSGQLDAAYKQYRALLARARRTDEKRQIYSRLQQYYSLRGQWKQAIAELPVLSEQISKTSGPINSFFNQAIRIDSFVEAGQPEVAFATLARLQGQTRSNFLLKGLLESGYLKVYLALEDPDRAEPLIGKLEQLFRRYGQAHLIDDLGLVAARGKVAELRRDYRQALGYYQQFLKNNPTEIGTNLDIGRCYRLSGQLSEAQDALQKALQVAPADPEIHYELAEVAQARQDSATALKEVQIALQILQPADGSDKRLKEAKALLAKLQAKA</sequence>
<dbReference type="eggNOG" id="COG0457">
    <property type="taxonomic scope" value="Bacteria"/>
</dbReference>
<keyword evidence="1" id="KW-0677">Repeat</keyword>
<dbReference type="AlphaFoldDB" id="U5QE00"/>
<dbReference type="InterPro" id="IPR019734">
    <property type="entry name" value="TPR_rpt"/>
</dbReference>
<dbReference type="SMART" id="SM00028">
    <property type="entry name" value="TPR"/>
    <property type="match status" value="7"/>
</dbReference>